<dbReference type="SUPFAM" id="SSF47473">
    <property type="entry name" value="EF-hand"/>
    <property type="match status" value="1"/>
</dbReference>
<dbReference type="EMBL" id="HBKR01004447">
    <property type="protein sequence ID" value="CAE2277944.1"/>
    <property type="molecule type" value="Transcribed_RNA"/>
</dbReference>
<proteinExistence type="predicted"/>
<accession>A0A7S4JY44</accession>
<name>A0A7S4JY44_9EUKA</name>
<evidence type="ECO:0000259" key="2">
    <source>
        <dbReference type="PROSITE" id="PS50222"/>
    </source>
</evidence>
<sequence length="208" mass="24078">MGSNHSTVQKALDQPQNEEACRKAFEKLDKDHSGTLDKQQFHEFAKIVLSLDLVMFKDKNDVEQKIKQDQIDEFVDHMWNFADDGRDKNGISFEDFQYFLNQHHRDPQQATGIKCDREKGMISDASAIRVALGEEEEEHLMVRGKRRPSVTHEDDQGLARKNDLDQVQCAGDRMVKKEEIEGTGEVLDRLQTEDTEKIDHWSSFKSKK</sequence>
<dbReference type="InterPro" id="IPR002048">
    <property type="entry name" value="EF_hand_dom"/>
</dbReference>
<feature type="region of interest" description="Disordered" evidence="1">
    <location>
        <begin position="144"/>
        <end position="165"/>
    </location>
</feature>
<evidence type="ECO:0000256" key="1">
    <source>
        <dbReference type="SAM" id="MobiDB-lite"/>
    </source>
</evidence>
<dbReference type="AlphaFoldDB" id="A0A7S4JY44"/>
<gene>
    <name evidence="3" type="ORF">NAES01612_LOCUS2978</name>
</gene>
<organism evidence="3">
    <name type="scientific">Paramoeba aestuarina</name>
    <dbReference type="NCBI Taxonomy" id="180227"/>
    <lineage>
        <taxon>Eukaryota</taxon>
        <taxon>Amoebozoa</taxon>
        <taxon>Discosea</taxon>
        <taxon>Flabellinia</taxon>
        <taxon>Dactylopodida</taxon>
        <taxon>Paramoebidae</taxon>
        <taxon>Paramoeba</taxon>
    </lineage>
</organism>
<reference evidence="3" key="1">
    <citation type="submission" date="2021-01" db="EMBL/GenBank/DDBJ databases">
        <authorList>
            <person name="Corre E."/>
            <person name="Pelletier E."/>
            <person name="Niang G."/>
            <person name="Scheremetjew M."/>
            <person name="Finn R."/>
            <person name="Kale V."/>
            <person name="Holt S."/>
            <person name="Cochrane G."/>
            <person name="Meng A."/>
            <person name="Brown T."/>
            <person name="Cohen L."/>
        </authorList>
    </citation>
    <scope>NUCLEOTIDE SEQUENCE</scope>
    <source>
        <strain evidence="3">SoJaBio B1-5/56/2</strain>
    </source>
</reference>
<feature type="compositionally biased region" description="Basic and acidic residues" evidence="1">
    <location>
        <begin position="150"/>
        <end position="164"/>
    </location>
</feature>
<dbReference type="Gene3D" id="1.10.238.10">
    <property type="entry name" value="EF-hand"/>
    <property type="match status" value="1"/>
</dbReference>
<dbReference type="PROSITE" id="PS50222">
    <property type="entry name" value="EF_HAND_2"/>
    <property type="match status" value="1"/>
</dbReference>
<evidence type="ECO:0000313" key="3">
    <source>
        <dbReference type="EMBL" id="CAE2277944.1"/>
    </source>
</evidence>
<dbReference type="GO" id="GO:0005509">
    <property type="term" value="F:calcium ion binding"/>
    <property type="evidence" value="ECO:0007669"/>
    <property type="project" value="InterPro"/>
</dbReference>
<dbReference type="InterPro" id="IPR011992">
    <property type="entry name" value="EF-hand-dom_pair"/>
</dbReference>
<protein>
    <recommendedName>
        <fullName evidence="2">EF-hand domain-containing protein</fullName>
    </recommendedName>
</protein>
<feature type="domain" description="EF-hand" evidence="2">
    <location>
        <begin position="16"/>
        <end position="51"/>
    </location>
</feature>